<feature type="compositionally biased region" description="Basic and acidic residues" evidence="1">
    <location>
        <begin position="363"/>
        <end position="372"/>
    </location>
</feature>
<accession>A0A7S4J4A4</accession>
<organism evidence="2">
    <name type="scientific">Odontella aurita</name>
    <dbReference type="NCBI Taxonomy" id="265563"/>
    <lineage>
        <taxon>Eukaryota</taxon>
        <taxon>Sar</taxon>
        <taxon>Stramenopiles</taxon>
        <taxon>Ochrophyta</taxon>
        <taxon>Bacillariophyta</taxon>
        <taxon>Mediophyceae</taxon>
        <taxon>Biddulphiophycidae</taxon>
        <taxon>Eupodiscales</taxon>
        <taxon>Odontellaceae</taxon>
        <taxon>Odontella</taxon>
    </lineage>
</organism>
<gene>
    <name evidence="2" type="ORF">OAUR00152_LOCUS21231</name>
</gene>
<name>A0A7S4J4A4_9STRA</name>
<feature type="compositionally biased region" description="Gly residues" evidence="1">
    <location>
        <begin position="280"/>
        <end position="296"/>
    </location>
</feature>
<feature type="compositionally biased region" description="Low complexity" evidence="1">
    <location>
        <begin position="249"/>
        <end position="259"/>
    </location>
</feature>
<protein>
    <submittedName>
        <fullName evidence="2">Uncharacterized protein</fullName>
    </submittedName>
</protein>
<sequence length="397" mass="41416">MPSSTVPIPVPSDGTDAPHSAISTITALRCVAESFDAVMDSLQESIDRESERLDQLSERSERCRDTLRRQRATDTHNGAEGKPLVVRLPREYQRAVSGVRVAPTAAVEEEEEAVAASTGYKSAIAAARDASNEAVRRVLRRDYELDDGEARMSDLWLDRPRAFDVGAACRSALRSHAVPSLGHQRPQPDGMQYYKGALEGGGGGSQSGAMGRSASSTMGGLAASGGSSASPSEWDGAASVRTGVSLSTRATNAAAGATASDRRRQRQLQSLARKKSAGTTGSGAGGAGGEDQGGGASINRQEALTGSRPYLCEILHDAYGAGDGGAGTIFPAPRAVSELRTFNSGQPAYGKSYSVTASQGAKMESERKHLPAKDSTQLASPETTPRMKGAASSNMVR</sequence>
<evidence type="ECO:0000313" key="2">
    <source>
        <dbReference type="EMBL" id="CAE2250781.1"/>
    </source>
</evidence>
<feature type="region of interest" description="Disordered" evidence="1">
    <location>
        <begin position="344"/>
        <end position="397"/>
    </location>
</feature>
<evidence type="ECO:0000256" key="1">
    <source>
        <dbReference type="SAM" id="MobiDB-lite"/>
    </source>
</evidence>
<feature type="region of interest" description="Disordered" evidence="1">
    <location>
        <begin position="48"/>
        <end position="81"/>
    </location>
</feature>
<proteinExistence type="predicted"/>
<reference evidence="2" key="1">
    <citation type="submission" date="2021-01" db="EMBL/GenBank/DDBJ databases">
        <authorList>
            <person name="Corre E."/>
            <person name="Pelletier E."/>
            <person name="Niang G."/>
            <person name="Scheremetjew M."/>
            <person name="Finn R."/>
            <person name="Kale V."/>
            <person name="Holt S."/>
            <person name="Cochrane G."/>
            <person name="Meng A."/>
            <person name="Brown T."/>
            <person name="Cohen L."/>
        </authorList>
    </citation>
    <scope>NUCLEOTIDE SEQUENCE</scope>
    <source>
        <strain evidence="2">Isolate 1302-5</strain>
    </source>
</reference>
<feature type="region of interest" description="Disordered" evidence="1">
    <location>
        <begin position="249"/>
        <end position="298"/>
    </location>
</feature>
<feature type="compositionally biased region" description="Polar residues" evidence="1">
    <location>
        <begin position="374"/>
        <end position="383"/>
    </location>
</feature>
<feature type="region of interest" description="Disordered" evidence="1">
    <location>
        <begin position="178"/>
        <end position="236"/>
    </location>
</feature>
<feature type="compositionally biased region" description="Low complexity" evidence="1">
    <location>
        <begin position="207"/>
        <end position="232"/>
    </location>
</feature>
<dbReference type="EMBL" id="HBKQ01031235">
    <property type="protein sequence ID" value="CAE2250781.1"/>
    <property type="molecule type" value="Transcribed_RNA"/>
</dbReference>
<dbReference type="AlphaFoldDB" id="A0A7S4J4A4"/>
<feature type="compositionally biased region" description="Basic and acidic residues" evidence="1">
    <location>
        <begin position="48"/>
        <end position="79"/>
    </location>
</feature>